<sequence>MRTATPRRQLLALTAAATLAWTAPLARATTAWDLPTAYPLSSFQTENLMAFVAEVDKATAGKLKITVHPNASLYKANEIKRAVQTGQVPVGEFILSGASNENPLFGTDALPFLADSYAEARKLAGIERPYLEKLLAAQGMKLLYTVPWPGQSLYSVKPIDSVADLKGTKMRAYNPASSRIAQLVGAQPTTIQLAELGQALATGTVQNFLTSSASGVENKLYESVKYFYRVNAWLPKNAVVVSQKAFDALDKPTQEALLRAAATAQERGWKLSEAKDAEYQKELAAKGMKVADPSPALKKDLKAVGDKMVADWLKTAGPEGQAIVDAFSKP</sequence>
<dbReference type="PANTHER" id="PTHR33376:SF4">
    <property type="entry name" value="SIALIC ACID-BINDING PERIPLASMIC PROTEIN SIAP"/>
    <property type="match status" value="1"/>
</dbReference>
<name>A0A7C9PF84_9BURK</name>
<dbReference type="Gene3D" id="3.40.190.170">
    <property type="entry name" value="Bacterial extracellular solute-binding protein, family 7"/>
    <property type="match status" value="1"/>
</dbReference>
<evidence type="ECO:0000313" key="3">
    <source>
        <dbReference type="EMBL" id="NDY90416.1"/>
    </source>
</evidence>
<dbReference type="GO" id="GO:0055085">
    <property type="term" value="P:transmembrane transport"/>
    <property type="evidence" value="ECO:0007669"/>
    <property type="project" value="InterPro"/>
</dbReference>
<dbReference type="Proteomes" id="UP000484255">
    <property type="component" value="Unassembled WGS sequence"/>
</dbReference>
<dbReference type="Pfam" id="PF03480">
    <property type="entry name" value="DctP"/>
    <property type="match status" value="1"/>
</dbReference>
<keyword evidence="4" id="KW-1185">Reference proteome</keyword>
<gene>
    <name evidence="3" type="ORF">G3A44_04300</name>
</gene>
<evidence type="ECO:0000313" key="4">
    <source>
        <dbReference type="Proteomes" id="UP000484255"/>
    </source>
</evidence>
<dbReference type="PANTHER" id="PTHR33376">
    <property type="match status" value="1"/>
</dbReference>
<dbReference type="NCBIfam" id="NF037995">
    <property type="entry name" value="TRAP_S1"/>
    <property type="match status" value="1"/>
</dbReference>
<keyword evidence="1 2" id="KW-0732">Signal</keyword>
<dbReference type="EMBL" id="JAAGOH010000003">
    <property type="protein sequence ID" value="NDY90416.1"/>
    <property type="molecule type" value="Genomic_DNA"/>
</dbReference>
<dbReference type="AlphaFoldDB" id="A0A7C9PF84"/>
<proteinExistence type="predicted"/>
<evidence type="ECO:0000256" key="2">
    <source>
        <dbReference type="SAM" id="SignalP"/>
    </source>
</evidence>
<dbReference type="PROSITE" id="PS51318">
    <property type="entry name" value="TAT"/>
    <property type="match status" value="1"/>
</dbReference>
<feature type="signal peptide" evidence="2">
    <location>
        <begin position="1"/>
        <end position="28"/>
    </location>
</feature>
<accession>A0A7C9PF84</accession>
<organism evidence="3 4">
    <name type="scientific">Ideonella livida</name>
    <dbReference type="NCBI Taxonomy" id="2707176"/>
    <lineage>
        <taxon>Bacteria</taxon>
        <taxon>Pseudomonadati</taxon>
        <taxon>Pseudomonadota</taxon>
        <taxon>Betaproteobacteria</taxon>
        <taxon>Burkholderiales</taxon>
        <taxon>Sphaerotilaceae</taxon>
        <taxon>Ideonella</taxon>
    </lineage>
</organism>
<dbReference type="InterPro" id="IPR018389">
    <property type="entry name" value="DctP_fam"/>
</dbReference>
<reference evidence="3 4" key="1">
    <citation type="submission" date="2020-02" db="EMBL/GenBank/DDBJ databases">
        <title>Ideonella bacterium strain TBM-1.</title>
        <authorList>
            <person name="Chen W.-M."/>
        </authorList>
    </citation>
    <scope>NUCLEOTIDE SEQUENCE [LARGE SCALE GENOMIC DNA]</scope>
    <source>
        <strain evidence="3 4">TBM-1</strain>
    </source>
</reference>
<comment type="caution">
    <text evidence="3">The sequence shown here is derived from an EMBL/GenBank/DDBJ whole genome shotgun (WGS) entry which is preliminary data.</text>
</comment>
<dbReference type="InterPro" id="IPR006311">
    <property type="entry name" value="TAT_signal"/>
</dbReference>
<evidence type="ECO:0000256" key="1">
    <source>
        <dbReference type="ARBA" id="ARBA00022729"/>
    </source>
</evidence>
<dbReference type="CDD" id="cd13602">
    <property type="entry name" value="PBP2_TRAP_BpDctp6_7"/>
    <property type="match status" value="1"/>
</dbReference>
<dbReference type="InterPro" id="IPR038404">
    <property type="entry name" value="TRAP_DctP_sf"/>
</dbReference>
<feature type="chain" id="PRO_5029017271" evidence="2">
    <location>
        <begin position="29"/>
        <end position="330"/>
    </location>
</feature>
<dbReference type="RefSeq" id="WP_163456267.1">
    <property type="nucleotide sequence ID" value="NZ_JAAGOH010000003.1"/>
</dbReference>
<protein>
    <submittedName>
        <fullName evidence="3">TRAP transporter substrate-binding protein</fullName>
    </submittedName>
</protein>